<keyword evidence="2" id="KW-1185">Reference proteome</keyword>
<dbReference type="Proteomes" id="UP000821845">
    <property type="component" value="Chromosome 6"/>
</dbReference>
<protein>
    <submittedName>
        <fullName evidence="1">Uncharacterized protein</fullName>
    </submittedName>
</protein>
<gene>
    <name evidence="1" type="ORF">HPB50_006157</name>
</gene>
<evidence type="ECO:0000313" key="1">
    <source>
        <dbReference type="EMBL" id="KAH6927606.1"/>
    </source>
</evidence>
<organism evidence="1 2">
    <name type="scientific">Hyalomma asiaticum</name>
    <name type="common">Tick</name>
    <dbReference type="NCBI Taxonomy" id="266040"/>
    <lineage>
        <taxon>Eukaryota</taxon>
        <taxon>Metazoa</taxon>
        <taxon>Ecdysozoa</taxon>
        <taxon>Arthropoda</taxon>
        <taxon>Chelicerata</taxon>
        <taxon>Arachnida</taxon>
        <taxon>Acari</taxon>
        <taxon>Parasitiformes</taxon>
        <taxon>Ixodida</taxon>
        <taxon>Ixodoidea</taxon>
        <taxon>Ixodidae</taxon>
        <taxon>Hyalomminae</taxon>
        <taxon>Hyalomma</taxon>
    </lineage>
</organism>
<evidence type="ECO:0000313" key="2">
    <source>
        <dbReference type="Proteomes" id="UP000821845"/>
    </source>
</evidence>
<proteinExistence type="predicted"/>
<dbReference type="EMBL" id="CM023486">
    <property type="protein sequence ID" value="KAH6927606.1"/>
    <property type="molecule type" value="Genomic_DNA"/>
</dbReference>
<name>A0ACB7S130_HYAAI</name>
<sequence>MSSFTPFDMAVDDLKRLNTYIVQGMDMIRGVAADLCGVASGDSVNEDVEVLKNCTKSLIEEEYNAASFVEAAGQFKIMARNSMEMGQKSDWKQEFSSTYEAAKQRQGDAANHMAYKDILRITGGGEEEVSSSQGADDGIIMTEDLGKSQWKDPITQKDIEVPVKNKRCGHVYDKGSIDIYIKGTRHPRCPYLGCANKTPLNMGDLVDDHFIARILSERSQPKD</sequence>
<accession>A0ACB7S130</accession>
<reference evidence="1" key="1">
    <citation type="submission" date="2020-05" db="EMBL/GenBank/DDBJ databases">
        <title>Large-scale comparative analyses of tick genomes elucidate their genetic diversity and vector capacities.</title>
        <authorList>
            <person name="Jia N."/>
            <person name="Wang J."/>
            <person name="Shi W."/>
            <person name="Du L."/>
            <person name="Sun Y."/>
            <person name="Zhan W."/>
            <person name="Jiang J."/>
            <person name="Wang Q."/>
            <person name="Zhang B."/>
            <person name="Ji P."/>
            <person name="Sakyi L.B."/>
            <person name="Cui X."/>
            <person name="Yuan T."/>
            <person name="Jiang B."/>
            <person name="Yang W."/>
            <person name="Lam T.T.-Y."/>
            <person name="Chang Q."/>
            <person name="Ding S."/>
            <person name="Wang X."/>
            <person name="Zhu J."/>
            <person name="Ruan X."/>
            <person name="Zhao L."/>
            <person name="Wei J."/>
            <person name="Que T."/>
            <person name="Du C."/>
            <person name="Cheng J."/>
            <person name="Dai P."/>
            <person name="Han X."/>
            <person name="Huang E."/>
            <person name="Gao Y."/>
            <person name="Liu J."/>
            <person name="Shao H."/>
            <person name="Ye R."/>
            <person name="Li L."/>
            <person name="Wei W."/>
            <person name="Wang X."/>
            <person name="Wang C."/>
            <person name="Yang T."/>
            <person name="Huo Q."/>
            <person name="Li W."/>
            <person name="Guo W."/>
            <person name="Chen H."/>
            <person name="Zhou L."/>
            <person name="Ni X."/>
            <person name="Tian J."/>
            <person name="Zhou Y."/>
            <person name="Sheng Y."/>
            <person name="Liu T."/>
            <person name="Pan Y."/>
            <person name="Xia L."/>
            <person name="Li J."/>
            <person name="Zhao F."/>
            <person name="Cao W."/>
        </authorList>
    </citation>
    <scope>NUCLEOTIDE SEQUENCE</scope>
    <source>
        <strain evidence="1">Hyas-2018</strain>
    </source>
</reference>
<comment type="caution">
    <text evidence="1">The sequence shown here is derived from an EMBL/GenBank/DDBJ whole genome shotgun (WGS) entry which is preliminary data.</text>
</comment>